<protein>
    <submittedName>
        <fullName evidence="2">STAS domain-containing protein</fullName>
    </submittedName>
</protein>
<gene>
    <name evidence="2" type="ORF">J3U88_24860</name>
</gene>
<dbReference type="PANTHER" id="PTHR33495">
    <property type="entry name" value="ANTI-SIGMA FACTOR ANTAGONIST TM_1081-RELATED-RELATED"/>
    <property type="match status" value="1"/>
</dbReference>
<dbReference type="Gene3D" id="3.30.750.24">
    <property type="entry name" value="STAS domain"/>
    <property type="match status" value="1"/>
</dbReference>
<dbReference type="EMBL" id="JAFREP010000027">
    <property type="protein sequence ID" value="MBO1321733.1"/>
    <property type="molecule type" value="Genomic_DNA"/>
</dbReference>
<dbReference type="Pfam" id="PF01740">
    <property type="entry name" value="STAS"/>
    <property type="match status" value="1"/>
</dbReference>
<dbReference type="AlphaFoldDB" id="A0A8J7U6S2"/>
<accession>A0A8J7U6S2</accession>
<dbReference type="Proteomes" id="UP000664417">
    <property type="component" value="Unassembled WGS sequence"/>
</dbReference>
<organism evidence="2 3">
    <name type="scientific">Acanthopleuribacter pedis</name>
    <dbReference type="NCBI Taxonomy" id="442870"/>
    <lineage>
        <taxon>Bacteria</taxon>
        <taxon>Pseudomonadati</taxon>
        <taxon>Acidobacteriota</taxon>
        <taxon>Holophagae</taxon>
        <taxon>Acanthopleuribacterales</taxon>
        <taxon>Acanthopleuribacteraceae</taxon>
        <taxon>Acanthopleuribacter</taxon>
    </lineage>
</organism>
<dbReference type="InterPro" id="IPR036513">
    <property type="entry name" value="STAS_dom_sf"/>
</dbReference>
<name>A0A8J7U6S2_9BACT</name>
<dbReference type="CDD" id="cd07043">
    <property type="entry name" value="STAS_anti-anti-sigma_factors"/>
    <property type="match status" value="1"/>
</dbReference>
<evidence type="ECO:0000313" key="2">
    <source>
        <dbReference type="EMBL" id="MBO1321733.1"/>
    </source>
</evidence>
<dbReference type="GO" id="GO:0043856">
    <property type="term" value="F:anti-sigma factor antagonist activity"/>
    <property type="evidence" value="ECO:0007669"/>
    <property type="project" value="TreeGrafter"/>
</dbReference>
<proteinExistence type="predicted"/>
<dbReference type="PANTHER" id="PTHR33495:SF2">
    <property type="entry name" value="ANTI-SIGMA FACTOR ANTAGONIST TM_1081-RELATED"/>
    <property type="match status" value="1"/>
</dbReference>
<dbReference type="PROSITE" id="PS50801">
    <property type="entry name" value="STAS"/>
    <property type="match status" value="1"/>
</dbReference>
<reference evidence="2" key="1">
    <citation type="submission" date="2021-03" db="EMBL/GenBank/DDBJ databases">
        <authorList>
            <person name="Wang G."/>
        </authorList>
    </citation>
    <scope>NUCLEOTIDE SEQUENCE</scope>
    <source>
        <strain evidence="2">KCTC 12899</strain>
    </source>
</reference>
<evidence type="ECO:0000313" key="3">
    <source>
        <dbReference type="Proteomes" id="UP000664417"/>
    </source>
</evidence>
<feature type="domain" description="STAS" evidence="1">
    <location>
        <begin position="1"/>
        <end position="111"/>
    </location>
</feature>
<dbReference type="RefSeq" id="WP_207861706.1">
    <property type="nucleotide sequence ID" value="NZ_JAFREP010000027.1"/>
</dbReference>
<keyword evidence="3" id="KW-1185">Reference proteome</keyword>
<comment type="caution">
    <text evidence="2">The sequence shown here is derived from an EMBL/GenBank/DDBJ whole genome shotgun (WGS) entry which is preliminary data.</text>
</comment>
<sequence length="112" mass="12402">MKIFHRTSEDVTLLDIEGQITIGDGDVMLREALHALIAGGQKKILLNMARVTYMDSSGVGELIAGLQYVQEHGGQFKLLNISKKIKNLLFIAQILSIFEYFNDESVAIASFS</sequence>
<evidence type="ECO:0000259" key="1">
    <source>
        <dbReference type="PROSITE" id="PS50801"/>
    </source>
</evidence>
<dbReference type="SUPFAM" id="SSF52091">
    <property type="entry name" value="SpoIIaa-like"/>
    <property type="match status" value="1"/>
</dbReference>
<dbReference type="InterPro" id="IPR002645">
    <property type="entry name" value="STAS_dom"/>
</dbReference>